<sequence length="415" mass="46597">MQDSTRAKSTRTKRIGTSLASTVSAKDVPLPKRSTACNDRTTTMADRDGEVKHSTLNDEYGSDEPRGDAQRSRCFPETPTTARSVNANGTTELTMFATTTQMMARLLERQMESQGNPTNTVNGNDATRQANENAAIQITTMPDLTATLPTFSGTDNESVGEWITSVESMRERCSWNDMAMLNAGISRLRGRAAAWHRTDGVSLKSWTTWVAALRKEFDKQPLFCEWVENVNARRQKEDETITDYMYCRLQRIKRGKYALSDDDIVDWLIQGVRLESARPVLAASRDLRKGSVSEFINYARQLDRRMASTRSDGTHAKTSPRNKPQARQGKPTRLPADICARCLQRGHSAKDCPRPDTRTEEEKIEDPAVLAEGLAAPIGKREKYLVRLPSEAGRKTSRDDERSRRENAAAEMRIM</sequence>
<gene>
    <name evidence="1" type="ORF">HPB49_003886</name>
</gene>
<evidence type="ECO:0000313" key="2">
    <source>
        <dbReference type="Proteomes" id="UP000821865"/>
    </source>
</evidence>
<keyword evidence="2" id="KW-1185">Reference proteome</keyword>
<evidence type="ECO:0000313" key="1">
    <source>
        <dbReference type="EMBL" id="KAH7965125.1"/>
    </source>
</evidence>
<comment type="caution">
    <text evidence="1">The sequence shown here is derived from an EMBL/GenBank/DDBJ whole genome shotgun (WGS) entry which is preliminary data.</text>
</comment>
<proteinExistence type="predicted"/>
<organism evidence="1 2">
    <name type="scientific">Dermacentor silvarum</name>
    <name type="common">Tick</name>
    <dbReference type="NCBI Taxonomy" id="543639"/>
    <lineage>
        <taxon>Eukaryota</taxon>
        <taxon>Metazoa</taxon>
        <taxon>Ecdysozoa</taxon>
        <taxon>Arthropoda</taxon>
        <taxon>Chelicerata</taxon>
        <taxon>Arachnida</taxon>
        <taxon>Acari</taxon>
        <taxon>Parasitiformes</taxon>
        <taxon>Ixodida</taxon>
        <taxon>Ixodoidea</taxon>
        <taxon>Ixodidae</taxon>
        <taxon>Rhipicephalinae</taxon>
        <taxon>Dermacentor</taxon>
    </lineage>
</organism>
<dbReference type="EMBL" id="CM023471">
    <property type="protein sequence ID" value="KAH7965125.1"/>
    <property type="molecule type" value="Genomic_DNA"/>
</dbReference>
<reference evidence="1" key="1">
    <citation type="submission" date="2020-05" db="EMBL/GenBank/DDBJ databases">
        <title>Large-scale comparative analyses of tick genomes elucidate their genetic diversity and vector capacities.</title>
        <authorList>
            <person name="Jia N."/>
            <person name="Wang J."/>
            <person name="Shi W."/>
            <person name="Du L."/>
            <person name="Sun Y."/>
            <person name="Zhan W."/>
            <person name="Jiang J."/>
            <person name="Wang Q."/>
            <person name="Zhang B."/>
            <person name="Ji P."/>
            <person name="Sakyi L.B."/>
            <person name="Cui X."/>
            <person name="Yuan T."/>
            <person name="Jiang B."/>
            <person name="Yang W."/>
            <person name="Lam T.T.-Y."/>
            <person name="Chang Q."/>
            <person name="Ding S."/>
            <person name="Wang X."/>
            <person name="Zhu J."/>
            <person name="Ruan X."/>
            <person name="Zhao L."/>
            <person name="Wei J."/>
            <person name="Que T."/>
            <person name="Du C."/>
            <person name="Cheng J."/>
            <person name="Dai P."/>
            <person name="Han X."/>
            <person name="Huang E."/>
            <person name="Gao Y."/>
            <person name="Liu J."/>
            <person name="Shao H."/>
            <person name="Ye R."/>
            <person name="Li L."/>
            <person name="Wei W."/>
            <person name="Wang X."/>
            <person name="Wang C."/>
            <person name="Yang T."/>
            <person name="Huo Q."/>
            <person name="Li W."/>
            <person name="Guo W."/>
            <person name="Chen H."/>
            <person name="Zhou L."/>
            <person name="Ni X."/>
            <person name="Tian J."/>
            <person name="Zhou Y."/>
            <person name="Sheng Y."/>
            <person name="Liu T."/>
            <person name="Pan Y."/>
            <person name="Xia L."/>
            <person name="Li J."/>
            <person name="Zhao F."/>
            <person name="Cao W."/>
        </authorList>
    </citation>
    <scope>NUCLEOTIDE SEQUENCE</scope>
    <source>
        <strain evidence="1">Dsil-2018</strain>
    </source>
</reference>
<dbReference type="Proteomes" id="UP000821865">
    <property type="component" value="Chromosome 2"/>
</dbReference>
<protein>
    <submittedName>
        <fullName evidence="1">Uncharacterized protein</fullName>
    </submittedName>
</protein>
<accession>A0ACB8DAP7</accession>
<name>A0ACB8DAP7_DERSI</name>